<keyword evidence="1" id="KW-0479">Metal-binding</keyword>
<dbReference type="InterPro" id="IPR050996">
    <property type="entry name" value="Docking_Protein_DOK"/>
</dbReference>
<evidence type="ECO:0000313" key="5">
    <source>
        <dbReference type="EMBL" id="KAH3691292.1"/>
    </source>
</evidence>
<accession>A0A9D3Y0C4</accession>
<name>A0A9D3Y0C4_DREPO</name>
<organism evidence="5 6">
    <name type="scientific">Dreissena polymorpha</name>
    <name type="common">Zebra mussel</name>
    <name type="synonym">Mytilus polymorpha</name>
    <dbReference type="NCBI Taxonomy" id="45954"/>
    <lineage>
        <taxon>Eukaryota</taxon>
        <taxon>Metazoa</taxon>
        <taxon>Spiralia</taxon>
        <taxon>Lophotrochozoa</taxon>
        <taxon>Mollusca</taxon>
        <taxon>Bivalvia</taxon>
        <taxon>Autobranchia</taxon>
        <taxon>Heteroconchia</taxon>
        <taxon>Euheterodonta</taxon>
        <taxon>Imparidentia</taxon>
        <taxon>Neoheterodontei</taxon>
        <taxon>Myida</taxon>
        <taxon>Dreissenoidea</taxon>
        <taxon>Dreissenidae</taxon>
        <taxon>Dreissena</taxon>
    </lineage>
</organism>
<dbReference type="InterPro" id="IPR002404">
    <property type="entry name" value="IRS_PTB"/>
</dbReference>
<feature type="domain" description="IRS-type PTB" evidence="4">
    <location>
        <begin position="204"/>
        <end position="303"/>
    </location>
</feature>
<protein>
    <recommendedName>
        <fullName evidence="7">B box-type domain-containing protein</fullName>
    </recommendedName>
</protein>
<comment type="caution">
    <text evidence="5">The sequence shown here is derived from an EMBL/GenBank/DDBJ whole genome shotgun (WGS) entry which is preliminary data.</text>
</comment>
<dbReference type="PROSITE" id="PS51064">
    <property type="entry name" value="IRS_PTB"/>
    <property type="match status" value="1"/>
</dbReference>
<feature type="compositionally biased region" description="Polar residues" evidence="2">
    <location>
        <begin position="186"/>
        <end position="197"/>
    </location>
</feature>
<dbReference type="Gene3D" id="2.30.29.30">
    <property type="entry name" value="Pleckstrin-homology domain (PH domain)/Phosphotyrosine-binding domain (PTB)"/>
    <property type="match status" value="1"/>
</dbReference>
<evidence type="ECO:0000256" key="2">
    <source>
        <dbReference type="SAM" id="MobiDB-lite"/>
    </source>
</evidence>
<dbReference type="GO" id="GO:0005737">
    <property type="term" value="C:cytoplasm"/>
    <property type="evidence" value="ECO:0007669"/>
    <property type="project" value="TreeGrafter"/>
</dbReference>
<feature type="region of interest" description="Disordered" evidence="2">
    <location>
        <begin position="156"/>
        <end position="205"/>
    </location>
</feature>
<evidence type="ECO:0000256" key="1">
    <source>
        <dbReference type="PROSITE-ProRule" id="PRU00024"/>
    </source>
</evidence>
<evidence type="ECO:0000259" key="4">
    <source>
        <dbReference type="PROSITE" id="PS51064"/>
    </source>
</evidence>
<proteinExistence type="predicted"/>
<dbReference type="PANTHER" id="PTHR21258:SF62">
    <property type="entry name" value="INSULIN RECEPTOR SUBSTRATE 1"/>
    <property type="match status" value="1"/>
</dbReference>
<sequence length="303" mass="34427">MNSKHLRNRKNIPVKCTICEHELLLDICYCQQCRQTLCISCVELHDKFSLLKDHKIYKVCKNEEYKRQVNVETTTVEELLECTGSDEDFNAYDYAYVMIKRYDKPHSDLPACKQEVVVKKTFPQSCDKCIGKSSDECIGNSSDECISKSSDECIGNDDDNSLKSGRNENERQTGGNGEPSEASIRGKNQTRNESQTEPPLVPPRVKNFHVTVQNTPLAVKINVVGKRVLAVRTERMFIEDADSKVSIVSIPFKLIRKFSNQAADVLSIDVGRKFEYGEGTIDFESTEATKIFNLMESYLRKKP</sequence>
<reference evidence="5" key="2">
    <citation type="submission" date="2020-11" db="EMBL/GenBank/DDBJ databases">
        <authorList>
            <person name="McCartney M.A."/>
            <person name="Auch B."/>
            <person name="Kono T."/>
            <person name="Mallez S."/>
            <person name="Becker A."/>
            <person name="Gohl D.M."/>
            <person name="Silverstein K.A.T."/>
            <person name="Koren S."/>
            <person name="Bechman K.B."/>
            <person name="Herman A."/>
            <person name="Abrahante J.E."/>
            <person name="Garbe J."/>
        </authorList>
    </citation>
    <scope>NUCLEOTIDE SEQUENCE</scope>
    <source>
        <strain evidence="5">Duluth1</strain>
        <tissue evidence="5">Whole animal</tissue>
    </source>
</reference>
<keyword evidence="1" id="KW-0862">Zinc</keyword>
<dbReference type="SUPFAM" id="SSF50729">
    <property type="entry name" value="PH domain-like"/>
    <property type="match status" value="1"/>
</dbReference>
<dbReference type="InterPro" id="IPR000315">
    <property type="entry name" value="Znf_B-box"/>
</dbReference>
<dbReference type="PROSITE" id="PS50119">
    <property type="entry name" value="ZF_BBOX"/>
    <property type="match status" value="1"/>
</dbReference>
<evidence type="ECO:0008006" key="7">
    <source>
        <dbReference type="Google" id="ProtNLM"/>
    </source>
</evidence>
<evidence type="ECO:0000313" key="6">
    <source>
        <dbReference type="Proteomes" id="UP000828390"/>
    </source>
</evidence>
<dbReference type="CDD" id="cd19757">
    <property type="entry name" value="Bbox1"/>
    <property type="match status" value="1"/>
</dbReference>
<keyword evidence="6" id="KW-1185">Reference proteome</keyword>
<dbReference type="GO" id="GO:0007169">
    <property type="term" value="P:cell surface receptor protein tyrosine kinase signaling pathway"/>
    <property type="evidence" value="ECO:0007669"/>
    <property type="project" value="TreeGrafter"/>
</dbReference>
<dbReference type="InterPro" id="IPR011993">
    <property type="entry name" value="PH-like_dom_sf"/>
</dbReference>
<dbReference type="PANTHER" id="PTHR21258">
    <property type="entry name" value="DOCKING PROTEIN RELATED"/>
    <property type="match status" value="1"/>
</dbReference>
<evidence type="ECO:0000259" key="3">
    <source>
        <dbReference type="PROSITE" id="PS50119"/>
    </source>
</evidence>
<dbReference type="Proteomes" id="UP000828390">
    <property type="component" value="Unassembled WGS sequence"/>
</dbReference>
<reference evidence="5" key="1">
    <citation type="journal article" date="2019" name="bioRxiv">
        <title>The Genome of the Zebra Mussel, Dreissena polymorpha: A Resource for Invasive Species Research.</title>
        <authorList>
            <person name="McCartney M.A."/>
            <person name="Auch B."/>
            <person name="Kono T."/>
            <person name="Mallez S."/>
            <person name="Zhang Y."/>
            <person name="Obille A."/>
            <person name="Becker A."/>
            <person name="Abrahante J.E."/>
            <person name="Garbe J."/>
            <person name="Badalamenti J.P."/>
            <person name="Herman A."/>
            <person name="Mangelson H."/>
            <person name="Liachko I."/>
            <person name="Sullivan S."/>
            <person name="Sone E.D."/>
            <person name="Koren S."/>
            <person name="Silverstein K.A.T."/>
            <person name="Beckman K.B."/>
            <person name="Gohl D.M."/>
        </authorList>
    </citation>
    <scope>NUCLEOTIDE SEQUENCE</scope>
    <source>
        <strain evidence="5">Duluth1</strain>
        <tissue evidence="5">Whole animal</tissue>
    </source>
</reference>
<feature type="domain" description="B box-type" evidence="3">
    <location>
        <begin position="11"/>
        <end position="59"/>
    </location>
</feature>
<dbReference type="Pfam" id="PF02174">
    <property type="entry name" value="IRS"/>
    <property type="match status" value="1"/>
</dbReference>
<dbReference type="GO" id="GO:0008270">
    <property type="term" value="F:zinc ion binding"/>
    <property type="evidence" value="ECO:0007669"/>
    <property type="project" value="UniProtKB-KW"/>
</dbReference>
<dbReference type="SMART" id="SM01244">
    <property type="entry name" value="IRS"/>
    <property type="match status" value="1"/>
</dbReference>
<dbReference type="EMBL" id="JAIWYP010000040">
    <property type="protein sequence ID" value="KAH3691292.1"/>
    <property type="molecule type" value="Genomic_DNA"/>
</dbReference>
<gene>
    <name evidence="5" type="ORF">DPMN_192044</name>
</gene>
<dbReference type="AlphaFoldDB" id="A0A9D3Y0C4"/>
<keyword evidence="1" id="KW-0863">Zinc-finger</keyword>